<feature type="transmembrane region" description="Helical" evidence="1">
    <location>
        <begin position="28"/>
        <end position="48"/>
    </location>
</feature>
<gene>
    <name evidence="2" type="ORF">ENO26_10345</name>
</gene>
<protein>
    <submittedName>
        <fullName evidence="2">Mechanosensitive ion channel</fullName>
    </submittedName>
</protein>
<feature type="transmembrane region" description="Helical" evidence="1">
    <location>
        <begin position="95"/>
        <end position="113"/>
    </location>
</feature>
<accession>A0A7J2U567</accession>
<keyword evidence="1" id="KW-0812">Transmembrane</keyword>
<name>A0A7J2U567_9CREN</name>
<sequence length="271" mass="30271">MFKVFQLDTTNISISNPLTMPPLLDTRILYTILQLAVAITIVIAIYMISGKILERLRLKRVISRKVEGMLKIIVLSIIIIIAVPLIASIYVQQSVLFSVVLLGIVLLVLAIAFRDYVANAAGYVIAASSGVVKDGDKVKIVIDGISYEGEVELLDSGFLQLRDENNTTVYIPYRKLLNATIVKYKYPLMSLNMRFHGHGIDIANLIEKIKGVLEGSTSVAEVYKAKPLELHGEYVTVHIEVGLKKDPSSFLLELYEKLSSEIQYRFEIEVL</sequence>
<feature type="transmembrane region" description="Helical" evidence="1">
    <location>
        <begin position="69"/>
        <end position="89"/>
    </location>
</feature>
<reference evidence="2" key="1">
    <citation type="journal article" date="2020" name="mSystems">
        <title>Genome- and Community-Level Interaction Insights into Carbon Utilization and Element Cycling Functions of Hydrothermarchaeota in Hydrothermal Sediment.</title>
        <authorList>
            <person name="Zhou Z."/>
            <person name="Liu Y."/>
            <person name="Xu W."/>
            <person name="Pan J."/>
            <person name="Luo Z.H."/>
            <person name="Li M."/>
        </authorList>
    </citation>
    <scope>NUCLEOTIDE SEQUENCE [LARGE SCALE GENOMIC DNA]</scope>
    <source>
        <strain evidence="2">SpSt-125</strain>
    </source>
</reference>
<dbReference type="AlphaFoldDB" id="A0A7J2U567"/>
<keyword evidence="1" id="KW-0472">Membrane</keyword>
<keyword evidence="1" id="KW-1133">Transmembrane helix</keyword>
<evidence type="ECO:0000256" key="1">
    <source>
        <dbReference type="SAM" id="Phobius"/>
    </source>
</evidence>
<comment type="caution">
    <text evidence="2">The sequence shown here is derived from an EMBL/GenBank/DDBJ whole genome shotgun (WGS) entry which is preliminary data.</text>
</comment>
<evidence type="ECO:0000313" key="2">
    <source>
        <dbReference type="EMBL" id="HEM67944.1"/>
    </source>
</evidence>
<dbReference type="EMBL" id="DSEU01000070">
    <property type="protein sequence ID" value="HEM67944.1"/>
    <property type="molecule type" value="Genomic_DNA"/>
</dbReference>
<organism evidence="2">
    <name type="scientific">Ignisphaera aggregans</name>
    <dbReference type="NCBI Taxonomy" id="334771"/>
    <lineage>
        <taxon>Archaea</taxon>
        <taxon>Thermoproteota</taxon>
        <taxon>Thermoprotei</taxon>
        <taxon>Desulfurococcales</taxon>
        <taxon>Desulfurococcaceae</taxon>
        <taxon>Ignisphaera</taxon>
    </lineage>
</organism>
<proteinExistence type="predicted"/>